<proteinExistence type="inferred from homology"/>
<comment type="pathway">
    <text evidence="1">Alkaloid biosynthesis.</text>
</comment>
<keyword evidence="6" id="KW-1185">Reference proteome</keyword>
<dbReference type="GO" id="GO:0016746">
    <property type="term" value="F:acyltransferase activity"/>
    <property type="evidence" value="ECO:0007669"/>
    <property type="project" value="UniProtKB-KW"/>
</dbReference>
<evidence type="ECO:0000256" key="3">
    <source>
        <dbReference type="ARBA" id="ARBA00022679"/>
    </source>
</evidence>
<dbReference type="PANTHER" id="PTHR31623:SF88">
    <property type="entry name" value="ACYLSUGAR ACYLTRANSFERASE 3-LIKE"/>
    <property type="match status" value="1"/>
</dbReference>
<keyword evidence="3" id="KW-0808">Transferase</keyword>
<comment type="similarity">
    <text evidence="2">Belongs to the plant acyltransferase family.</text>
</comment>
<dbReference type="Gene3D" id="3.30.559.10">
    <property type="entry name" value="Chloramphenicol acetyltransferase-like domain"/>
    <property type="match status" value="2"/>
</dbReference>
<dbReference type="EMBL" id="BAABME010011126">
    <property type="protein sequence ID" value="GAA0183277.1"/>
    <property type="molecule type" value="Genomic_DNA"/>
</dbReference>
<protein>
    <submittedName>
        <fullName evidence="5">Uncharacterized protein</fullName>
    </submittedName>
</protein>
<reference evidence="5 6" key="1">
    <citation type="submission" date="2024-01" db="EMBL/GenBank/DDBJ databases">
        <title>The complete chloroplast genome sequence of Lithospermum erythrorhizon: insights into the phylogenetic relationship among Boraginaceae species and the maternal lineages of purple gromwells.</title>
        <authorList>
            <person name="Okada T."/>
            <person name="Watanabe K."/>
        </authorList>
    </citation>
    <scope>NUCLEOTIDE SEQUENCE [LARGE SCALE GENOMIC DNA]</scope>
</reference>
<name>A0AAV3RPN2_LITER</name>
<dbReference type="Pfam" id="PF02458">
    <property type="entry name" value="Transferase"/>
    <property type="match status" value="1"/>
</dbReference>
<dbReference type="AlphaFoldDB" id="A0AAV3RPN2"/>
<organism evidence="5 6">
    <name type="scientific">Lithospermum erythrorhizon</name>
    <name type="common">Purple gromwell</name>
    <name type="synonym">Lithospermum officinale var. erythrorhizon</name>
    <dbReference type="NCBI Taxonomy" id="34254"/>
    <lineage>
        <taxon>Eukaryota</taxon>
        <taxon>Viridiplantae</taxon>
        <taxon>Streptophyta</taxon>
        <taxon>Embryophyta</taxon>
        <taxon>Tracheophyta</taxon>
        <taxon>Spermatophyta</taxon>
        <taxon>Magnoliopsida</taxon>
        <taxon>eudicotyledons</taxon>
        <taxon>Gunneridae</taxon>
        <taxon>Pentapetalae</taxon>
        <taxon>asterids</taxon>
        <taxon>lamiids</taxon>
        <taxon>Boraginales</taxon>
        <taxon>Boraginaceae</taxon>
        <taxon>Boraginoideae</taxon>
        <taxon>Lithospermeae</taxon>
        <taxon>Lithospermum</taxon>
    </lineage>
</organism>
<dbReference type="InterPro" id="IPR023213">
    <property type="entry name" value="CAT-like_dom_sf"/>
</dbReference>
<keyword evidence="4" id="KW-0012">Acyltransferase</keyword>
<gene>
    <name evidence="5" type="ORF">LIER_30716</name>
</gene>
<sequence length="457" mass="50589">MFNLSLILVDSSYQSNTMALSRVELISRKFIEPSFSTTPPPPGSYKLGLSDQLMNSVYIPIAFFYPNKLNNSTSPNNIPIDVLENSLSNVLASYYPLAGREVDNLNIVCNNEMRATLIEATIDCEMYQISDNPNINAQDVVFPSGLPWKSKDDESLFVAQLTHFNCGGKALSLCMSHKVADGLTLCNFAHDWADATKQQGDQNPLPSPLLNSASVLPPIDDPSFKAEFGSFTSQENCITKRFVFHSSKLSQLKAKVSGETGITNPSRVEVVTALIHKCAHHAATSIVDQNSSKPSIFIQVVNMRPLINPPISSNSIGNFTNFFGVPFFDTKDMTFPGLVSELNKAKVQFYDKFKGVTAEELRQEIMNSIEQMKMMSSGEASLDQYICTSMCRYPFYDNDFGWGKPERVIFGASGVKNFIILIDGPNGEGIEAFVPLDEKVMNVFETDPELLEFASFV</sequence>
<evidence type="ECO:0000313" key="6">
    <source>
        <dbReference type="Proteomes" id="UP001454036"/>
    </source>
</evidence>
<evidence type="ECO:0000256" key="4">
    <source>
        <dbReference type="ARBA" id="ARBA00023315"/>
    </source>
</evidence>
<dbReference type="Proteomes" id="UP001454036">
    <property type="component" value="Unassembled WGS sequence"/>
</dbReference>
<comment type="caution">
    <text evidence="5">The sequence shown here is derived from an EMBL/GenBank/DDBJ whole genome shotgun (WGS) entry which is preliminary data.</text>
</comment>
<evidence type="ECO:0000313" key="5">
    <source>
        <dbReference type="EMBL" id="GAA0183277.1"/>
    </source>
</evidence>
<evidence type="ECO:0000256" key="1">
    <source>
        <dbReference type="ARBA" id="ARBA00004913"/>
    </source>
</evidence>
<accession>A0AAV3RPN2</accession>
<dbReference type="PANTHER" id="PTHR31623">
    <property type="entry name" value="F21J9.9"/>
    <property type="match status" value="1"/>
</dbReference>
<evidence type="ECO:0000256" key="2">
    <source>
        <dbReference type="ARBA" id="ARBA00009861"/>
    </source>
</evidence>